<name>A0ABQ7C0L5_BRACR</name>
<evidence type="ECO:0000256" key="1">
    <source>
        <dbReference type="SAM" id="MobiDB-lite"/>
    </source>
</evidence>
<evidence type="ECO:0000313" key="2">
    <source>
        <dbReference type="EMBL" id="KAF3545153.1"/>
    </source>
</evidence>
<evidence type="ECO:0000313" key="3">
    <source>
        <dbReference type="Proteomes" id="UP000266723"/>
    </source>
</evidence>
<comment type="caution">
    <text evidence="2">The sequence shown here is derived from an EMBL/GenBank/DDBJ whole genome shotgun (WGS) entry which is preliminary data.</text>
</comment>
<proteinExistence type="predicted"/>
<sequence length="76" mass="8143">MVAGIRKSQTFSTTTTNRDLTPTTSRVVISLGTTSKAAISLNKTLLPVSTTKDNNLPNNNLLLLPLLLQSAALMPY</sequence>
<gene>
    <name evidence="2" type="ORF">DY000_02010000</name>
</gene>
<reference evidence="2 3" key="1">
    <citation type="journal article" date="2020" name="BMC Genomics">
        <title>Intraspecific diversification of the crop wild relative Brassica cretica Lam. using demographic model selection.</title>
        <authorList>
            <person name="Kioukis A."/>
            <person name="Michalopoulou V.A."/>
            <person name="Briers L."/>
            <person name="Pirintsos S."/>
            <person name="Studholme D.J."/>
            <person name="Pavlidis P."/>
            <person name="Sarris P.F."/>
        </authorList>
    </citation>
    <scope>NUCLEOTIDE SEQUENCE [LARGE SCALE GENOMIC DNA]</scope>
    <source>
        <strain evidence="3">cv. PFS-1207/04</strain>
    </source>
</reference>
<dbReference type="Proteomes" id="UP000266723">
    <property type="component" value="Unassembled WGS sequence"/>
</dbReference>
<keyword evidence="3" id="KW-1185">Reference proteome</keyword>
<dbReference type="EMBL" id="QGKV02000832">
    <property type="protein sequence ID" value="KAF3545153.1"/>
    <property type="molecule type" value="Genomic_DNA"/>
</dbReference>
<feature type="compositionally biased region" description="Low complexity" evidence="1">
    <location>
        <begin position="13"/>
        <end position="23"/>
    </location>
</feature>
<accession>A0ABQ7C0L5</accession>
<feature type="region of interest" description="Disordered" evidence="1">
    <location>
        <begin position="1"/>
        <end position="23"/>
    </location>
</feature>
<protein>
    <submittedName>
        <fullName evidence="2">Uncharacterized protein</fullName>
    </submittedName>
</protein>
<organism evidence="2 3">
    <name type="scientific">Brassica cretica</name>
    <name type="common">Mustard</name>
    <dbReference type="NCBI Taxonomy" id="69181"/>
    <lineage>
        <taxon>Eukaryota</taxon>
        <taxon>Viridiplantae</taxon>
        <taxon>Streptophyta</taxon>
        <taxon>Embryophyta</taxon>
        <taxon>Tracheophyta</taxon>
        <taxon>Spermatophyta</taxon>
        <taxon>Magnoliopsida</taxon>
        <taxon>eudicotyledons</taxon>
        <taxon>Gunneridae</taxon>
        <taxon>Pentapetalae</taxon>
        <taxon>rosids</taxon>
        <taxon>malvids</taxon>
        <taxon>Brassicales</taxon>
        <taxon>Brassicaceae</taxon>
        <taxon>Brassiceae</taxon>
        <taxon>Brassica</taxon>
    </lineage>
</organism>